<evidence type="ECO:0000313" key="2">
    <source>
        <dbReference type="Proteomes" id="UP000003653"/>
    </source>
</evidence>
<gene>
    <name evidence="1" type="ORF">HMPREF0591_1668</name>
</gene>
<comment type="caution">
    <text evidence="1">The sequence shown here is derived from an EMBL/GenBank/DDBJ whole genome shotgun (WGS) entry which is preliminary data.</text>
</comment>
<proteinExistence type="predicted"/>
<dbReference type="Proteomes" id="UP000003653">
    <property type="component" value="Unassembled WGS sequence"/>
</dbReference>
<organism evidence="1 2">
    <name type="scientific">Mycobacterium parascrofulaceum ATCC BAA-614</name>
    <dbReference type="NCBI Taxonomy" id="525368"/>
    <lineage>
        <taxon>Bacteria</taxon>
        <taxon>Bacillati</taxon>
        <taxon>Actinomycetota</taxon>
        <taxon>Actinomycetes</taxon>
        <taxon>Mycobacteriales</taxon>
        <taxon>Mycobacteriaceae</taxon>
        <taxon>Mycobacterium</taxon>
        <taxon>Mycobacterium simiae complex</taxon>
    </lineage>
</organism>
<evidence type="ECO:0000313" key="1">
    <source>
        <dbReference type="EMBL" id="EFG78425.1"/>
    </source>
</evidence>
<dbReference type="AlphaFoldDB" id="D5P666"/>
<keyword evidence="2" id="KW-1185">Reference proteome</keyword>
<sequence>MRHGQQAVVDPVSDGLPDEVVLDDVGVDDAVLIEVGDLGLE</sequence>
<name>D5P666_9MYCO</name>
<dbReference type="HOGENOM" id="CLU_3273060_0_0_11"/>
<reference evidence="1 2" key="1">
    <citation type="submission" date="2010-04" db="EMBL/GenBank/DDBJ databases">
        <authorList>
            <person name="Muzny D."/>
            <person name="Qin X."/>
            <person name="Deng J."/>
            <person name="Jiang H."/>
            <person name="Liu Y."/>
            <person name="Qu J."/>
            <person name="Song X.-Z."/>
            <person name="Zhang L."/>
            <person name="Thornton R."/>
            <person name="Coyle M."/>
            <person name="Francisco L."/>
            <person name="Jackson L."/>
            <person name="Javaid M."/>
            <person name="Korchina V."/>
            <person name="Kovar C."/>
            <person name="Mata R."/>
            <person name="Mathew T."/>
            <person name="Ngo R."/>
            <person name="Nguyen L."/>
            <person name="Nguyen N."/>
            <person name="Okwuonu G."/>
            <person name="Ongeri F."/>
            <person name="Pham C."/>
            <person name="Simmons D."/>
            <person name="Wilczek-Boney K."/>
            <person name="Hale W."/>
            <person name="Jakkamsetti A."/>
            <person name="Pham P."/>
            <person name="Ruth R."/>
            <person name="San Lucas F."/>
            <person name="Warren J."/>
            <person name="Zhang J."/>
            <person name="Zhao Z."/>
            <person name="Zhou C."/>
            <person name="Zhu D."/>
            <person name="Lee S."/>
            <person name="Bess C."/>
            <person name="Blankenburg K."/>
            <person name="Forbes L."/>
            <person name="Fu Q."/>
            <person name="Gubbala S."/>
            <person name="Hirani K."/>
            <person name="Jayaseelan J.C."/>
            <person name="Lara F."/>
            <person name="Munidasa M."/>
            <person name="Palculict T."/>
            <person name="Patil S."/>
            <person name="Pu L.-L."/>
            <person name="Saada N."/>
            <person name="Tang L."/>
            <person name="Weissenberger G."/>
            <person name="Zhu Y."/>
            <person name="Hemphill L."/>
            <person name="Shang Y."/>
            <person name="Youmans B."/>
            <person name="Ayvaz T."/>
            <person name="Ross M."/>
            <person name="Santibanez J."/>
            <person name="Aqrawi P."/>
            <person name="Gross S."/>
            <person name="Joshi V."/>
            <person name="Fowler G."/>
            <person name="Nazareth L."/>
            <person name="Reid J."/>
            <person name="Worley K."/>
            <person name="Petrosino J."/>
            <person name="Highlander S."/>
            <person name="Gibbs R."/>
        </authorList>
    </citation>
    <scope>NUCLEOTIDE SEQUENCE [LARGE SCALE GENOMIC DNA]</scope>
    <source>
        <strain evidence="1 2">ATCC BAA-614</strain>
    </source>
</reference>
<dbReference type="EMBL" id="ADNV01000122">
    <property type="protein sequence ID" value="EFG78425.1"/>
    <property type="molecule type" value="Genomic_DNA"/>
</dbReference>
<accession>D5P666</accession>
<protein>
    <submittedName>
        <fullName evidence="1">Uncharacterized protein</fullName>
    </submittedName>
</protein>